<dbReference type="PANTHER" id="PTHR23160:SF20">
    <property type="entry name" value="OS02G0439200 PROTEIN"/>
    <property type="match status" value="1"/>
</dbReference>
<keyword evidence="4" id="KW-0539">Nucleus</keyword>
<evidence type="ECO:0000256" key="2">
    <source>
        <dbReference type="ARBA" id="ARBA00022853"/>
    </source>
</evidence>
<dbReference type="GO" id="GO:0005634">
    <property type="term" value="C:nucleus"/>
    <property type="evidence" value="ECO:0007669"/>
    <property type="project" value="UniProtKB-SubCell"/>
</dbReference>
<reference evidence="8" key="1">
    <citation type="submission" date="2024-07" db="EMBL/GenBank/DDBJ databases">
        <title>Two chromosome-level genome assemblies of Korean endemic species Abeliophyllum distichum and Forsythia ovata (Oleaceae).</title>
        <authorList>
            <person name="Jang H."/>
        </authorList>
    </citation>
    <scope>NUCLEOTIDE SEQUENCE [LARGE SCALE GENOMIC DNA]</scope>
</reference>
<dbReference type="Pfam" id="PF11488">
    <property type="entry name" value="Lge1"/>
    <property type="match status" value="1"/>
</dbReference>
<organism evidence="7 8">
    <name type="scientific">Forsythia ovata</name>
    <dbReference type="NCBI Taxonomy" id="205694"/>
    <lineage>
        <taxon>Eukaryota</taxon>
        <taxon>Viridiplantae</taxon>
        <taxon>Streptophyta</taxon>
        <taxon>Embryophyta</taxon>
        <taxon>Tracheophyta</taxon>
        <taxon>Spermatophyta</taxon>
        <taxon>Magnoliopsida</taxon>
        <taxon>eudicotyledons</taxon>
        <taxon>Gunneridae</taxon>
        <taxon>Pentapetalae</taxon>
        <taxon>asterids</taxon>
        <taxon>lamiids</taxon>
        <taxon>Lamiales</taxon>
        <taxon>Oleaceae</taxon>
        <taxon>Forsythieae</taxon>
        <taxon>Forsythia</taxon>
    </lineage>
</organism>
<keyword evidence="2" id="KW-0156">Chromatin regulator</keyword>
<dbReference type="InterPro" id="IPR021581">
    <property type="entry name" value="Tscrpt_reg_Lge1"/>
</dbReference>
<comment type="caution">
    <text evidence="7">The sequence shown here is derived from an EMBL/GenBank/DDBJ whole genome shotgun (WGS) entry which is preliminary data.</text>
</comment>
<dbReference type="PANTHER" id="PTHR23160">
    <property type="entry name" value="SYNAPTONEMAL COMPLEX PROTEIN-RELATED"/>
    <property type="match status" value="1"/>
</dbReference>
<gene>
    <name evidence="7" type="ORF">Fot_05965</name>
</gene>
<dbReference type="EMBL" id="JBFOLJ010000002">
    <property type="protein sequence ID" value="KAL2552346.1"/>
    <property type="molecule type" value="Genomic_DNA"/>
</dbReference>
<dbReference type="GO" id="GO:0006325">
    <property type="term" value="P:chromatin organization"/>
    <property type="evidence" value="ECO:0007669"/>
    <property type="project" value="UniProtKB-KW"/>
</dbReference>
<feature type="domain" description="Transcription regulator LGE1 helical region" evidence="6">
    <location>
        <begin position="26"/>
        <end position="87"/>
    </location>
</feature>
<feature type="coiled-coil region" evidence="5">
    <location>
        <begin position="34"/>
        <end position="82"/>
    </location>
</feature>
<evidence type="ECO:0000259" key="6">
    <source>
        <dbReference type="Pfam" id="PF11488"/>
    </source>
</evidence>
<evidence type="ECO:0000256" key="4">
    <source>
        <dbReference type="ARBA" id="ARBA00023242"/>
    </source>
</evidence>
<accession>A0ABD1WRN1</accession>
<proteinExistence type="predicted"/>
<evidence type="ECO:0000256" key="1">
    <source>
        <dbReference type="ARBA" id="ARBA00004123"/>
    </source>
</evidence>
<dbReference type="AlphaFoldDB" id="A0ABD1WRN1"/>
<keyword evidence="3 5" id="KW-0175">Coiled coil</keyword>
<evidence type="ECO:0000313" key="8">
    <source>
        <dbReference type="Proteomes" id="UP001604277"/>
    </source>
</evidence>
<comment type="subcellular location">
    <subcellularLocation>
        <location evidence="1">Nucleus</location>
    </subcellularLocation>
</comment>
<evidence type="ECO:0000313" key="7">
    <source>
        <dbReference type="EMBL" id="KAL2552346.1"/>
    </source>
</evidence>
<sequence length="116" mass="13581">MRAEHIELLQSPWLMELGALYINFNEEEKGKKAMESLASALHEVSSEAREAKEKLLSIEVEHENYETQIKDLKLVVKATEEKYETMLDGTKQEIDVLTIEQSQHEYQNMKAEWKQK</sequence>
<protein>
    <submittedName>
        <fullName evidence="7">WEB family protein</fullName>
    </submittedName>
</protein>
<keyword evidence="8" id="KW-1185">Reference proteome</keyword>
<evidence type="ECO:0000256" key="3">
    <source>
        <dbReference type="ARBA" id="ARBA00023054"/>
    </source>
</evidence>
<evidence type="ECO:0000256" key="5">
    <source>
        <dbReference type="SAM" id="Coils"/>
    </source>
</evidence>
<name>A0ABD1WRN1_9LAMI</name>
<dbReference type="Proteomes" id="UP001604277">
    <property type="component" value="Unassembled WGS sequence"/>
</dbReference>